<sequence length="833" mass="94441">MFLAHGVLPCAPLHPSVAISIPCMDLYRLAHLRCPSLSIQAFVHTLCDIHAVPFKRYLVRQFSIAYDLYLSILAAVRTRVLHALQRDTADWRLANCCSACTNILDDEAPLRFSLLYTMDGGNSLKRVLRRVPSDDETGETLGPSSEMIDSRTVGGDYYLSREAVDKFIDNEVTIASGAVPAHPEDEERNPCAERWENMAPDITKKMWGIFDETGIFIAVCRHGSLLVLADMVRSGELTKYPLAVTEKLLDTFGKDLGGGYDIGCSFATTLARSSIGARAQELNHTSLVGAFHGHAHNRLCQLRYLAVYTEGLGLEDLEGGERIFSKSNPLARSLRYASVFHRRQAIVTYFEHSDTFETYQNLTTFLLNNYKQALEILASAPTALAKAMQDLGIANIGVFDQWREEEKTYLQNLRTEPMVETLEMEYYKLLVNLRASQLVLDGARAAWVLSTPATQATRTRDYTRSIETKRRHALETRDKDLVAVQELEAKLNIAQRWEPGIVEWEQTGKMVVMRSYQRALDLLEGLVVARMFELTKMNMSQTGYKLRKHIAKALQARSQAIRTALERYNKCAQALEPPRPTIDWQEVVEYAFLADFDLLRNARQDVRPKPWATPAGRLAMDLHYKILRAREEIQRLNVEIPRVATDLRDEELARANDIANASNIDPLLAPQIRRYRMERGRFHEYHLGRLRDIAALPGFSGSIEPRTRRKPEVQREEPEVQREEPEVQREEPEVQREEPEVQYEEPVRMPSEAALDAPHPSLLPGTPPAARRTTPFETHLPSPLEAYTRPSTLSEHLDGDAEDRACDEEQAAEDAEEQIGQDFLEILSMSADV</sequence>
<keyword evidence="2" id="KW-1185">Reference proteome</keyword>
<reference evidence="1" key="2">
    <citation type="journal article" date="2022" name="New Phytol.">
        <title>Evolutionary transition to the ectomycorrhizal habit in the genomes of a hyperdiverse lineage of mushroom-forming fungi.</title>
        <authorList>
            <person name="Looney B."/>
            <person name="Miyauchi S."/>
            <person name="Morin E."/>
            <person name="Drula E."/>
            <person name="Courty P.E."/>
            <person name="Kohler A."/>
            <person name="Kuo A."/>
            <person name="LaButti K."/>
            <person name="Pangilinan J."/>
            <person name="Lipzen A."/>
            <person name="Riley R."/>
            <person name="Andreopoulos W."/>
            <person name="He G."/>
            <person name="Johnson J."/>
            <person name="Nolan M."/>
            <person name="Tritt A."/>
            <person name="Barry K.W."/>
            <person name="Grigoriev I.V."/>
            <person name="Nagy L.G."/>
            <person name="Hibbett D."/>
            <person name="Henrissat B."/>
            <person name="Matheny P.B."/>
            <person name="Labbe J."/>
            <person name="Martin F.M."/>
        </authorList>
    </citation>
    <scope>NUCLEOTIDE SEQUENCE</scope>
    <source>
        <strain evidence="1">HHB10654</strain>
    </source>
</reference>
<name>A0ACB8SPE9_9AGAM</name>
<dbReference type="EMBL" id="MU277236">
    <property type="protein sequence ID" value="KAI0058310.1"/>
    <property type="molecule type" value="Genomic_DNA"/>
</dbReference>
<evidence type="ECO:0000313" key="1">
    <source>
        <dbReference type="EMBL" id="KAI0058310.1"/>
    </source>
</evidence>
<protein>
    <submittedName>
        <fullName evidence="1">Uncharacterized protein</fullName>
    </submittedName>
</protein>
<dbReference type="Proteomes" id="UP000814140">
    <property type="component" value="Unassembled WGS sequence"/>
</dbReference>
<accession>A0ACB8SPE9</accession>
<reference evidence="1" key="1">
    <citation type="submission" date="2021-03" db="EMBL/GenBank/DDBJ databases">
        <authorList>
            <consortium name="DOE Joint Genome Institute"/>
            <person name="Ahrendt S."/>
            <person name="Looney B.P."/>
            <person name="Miyauchi S."/>
            <person name="Morin E."/>
            <person name="Drula E."/>
            <person name="Courty P.E."/>
            <person name="Chicoki N."/>
            <person name="Fauchery L."/>
            <person name="Kohler A."/>
            <person name="Kuo A."/>
            <person name="Labutti K."/>
            <person name="Pangilinan J."/>
            <person name="Lipzen A."/>
            <person name="Riley R."/>
            <person name="Andreopoulos W."/>
            <person name="He G."/>
            <person name="Johnson J."/>
            <person name="Barry K.W."/>
            <person name="Grigoriev I.V."/>
            <person name="Nagy L."/>
            <person name="Hibbett D."/>
            <person name="Henrissat B."/>
            <person name="Matheny P.B."/>
            <person name="Labbe J."/>
            <person name="Martin F."/>
        </authorList>
    </citation>
    <scope>NUCLEOTIDE SEQUENCE</scope>
    <source>
        <strain evidence="1">HHB10654</strain>
    </source>
</reference>
<proteinExistence type="predicted"/>
<evidence type="ECO:0000313" key="2">
    <source>
        <dbReference type="Proteomes" id="UP000814140"/>
    </source>
</evidence>
<organism evidence="1 2">
    <name type="scientific">Artomyces pyxidatus</name>
    <dbReference type="NCBI Taxonomy" id="48021"/>
    <lineage>
        <taxon>Eukaryota</taxon>
        <taxon>Fungi</taxon>
        <taxon>Dikarya</taxon>
        <taxon>Basidiomycota</taxon>
        <taxon>Agaricomycotina</taxon>
        <taxon>Agaricomycetes</taxon>
        <taxon>Russulales</taxon>
        <taxon>Auriscalpiaceae</taxon>
        <taxon>Artomyces</taxon>
    </lineage>
</organism>
<comment type="caution">
    <text evidence="1">The sequence shown here is derived from an EMBL/GenBank/DDBJ whole genome shotgun (WGS) entry which is preliminary data.</text>
</comment>
<gene>
    <name evidence="1" type="ORF">BV25DRAFT_1872035</name>
</gene>